<evidence type="ECO:0000313" key="2">
    <source>
        <dbReference type="EMBL" id="MDV6375541.1"/>
    </source>
</evidence>
<reference evidence="2 3" key="1">
    <citation type="submission" date="2022-11" db="EMBL/GenBank/DDBJ databases">
        <title>Deinococcus ZS9-10, Low Temperature and Draught-tolerating, UV-resistant Bacteria from Continental Antarctica.</title>
        <authorList>
            <person name="Cheng L."/>
        </authorList>
    </citation>
    <scope>NUCLEOTIDE SEQUENCE [LARGE SCALE GENOMIC DNA]</scope>
    <source>
        <strain evidence="2 3">ZS9-10</strain>
    </source>
</reference>
<dbReference type="EMBL" id="JAPMIV010000029">
    <property type="protein sequence ID" value="MDV6375541.1"/>
    <property type="molecule type" value="Genomic_DNA"/>
</dbReference>
<keyword evidence="1" id="KW-0732">Signal</keyword>
<organism evidence="2 3">
    <name type="scientific">Deinococcus arenicola</name>
    <dbReference type="NCBI Taxonomy" id="2994950"/>
    <lineage>
        <taxon>Bacteria</taxon>
        <taxon>Thermotogati</taxon>
        <taxon>Deinococcota</taxon>
        <taxon>Deinococci</taxon>
        <taxon>Deinococcales</taxon>
        <taxon>Deinococcaceae</taxon>
        <taxon>Deinococcus</taxon>
    </lineage>
</organism>
<evidence type="ECO:0000313" key="3">
    <source>
        <dbReference type="Proteomes" id="UP001276150"/>
    </source>
</evidence>
<dbReference type="Proteomes" id="UP001276150">
    <property type="component" value="Unassembled WGS sequence"/>
</dbReference>
<protein>
    <recommendedName>
        <fullName evidence="4">DUF885 domain-containing protein</fullName>
    </recommendedName>
</protein>
<proteinExistence type="predicted"/>
<sequence length="222" mass="23819">MNPVRAVLPVLLSLSVTAHAQVAPPCALANIVDDGAYSTLTIGQYSEADQDDASYTWAECRAAKLRKELAAFPMLSARMDGLRKQYREMRALEGQLAGIRAGGGTLFSHAVPRTYPLLEDQLLGLSALARSPLGARTGQLYSRKIAQATADHIAYVLTLQTFKPDPDLVSSAYNPQEWKVAVNRYEALGLAIMKTLGSRGDAATALGYSILNSTTFGAGDPF</sequence>
<name>A0ABU4DSY1_9DEIO</name>
<accession>A0ABU4DSY1</accession>
<gene>
    <name evidence="2" type="ORF">ORD21_13150</name>
</gene>
<keyword evidence="3" id="KW-1185">Reference proteome</keyword>
<feature type="chain" id="PRO_5045882965" description="DUF885 domain-containing protein" evidence="1">
    <location>
        <begin position="21"/>
        <end position="222"/>
    </location>
</feature>
<comment type="caution">
    <text evidence="2">The sequence shown here is derived from an EMBL/GenBank/DDBJ whole genome shotgun (WGS) entry which is preliminary data.</text>
</comment>
<evidence type="ECO:0008006" key="4">
    <source>
        <dbReference type="Google" id="ProtNLM"/>
    </source>
</evidence>
<dbReference type="RefSeq" id="WP_317640883.1">
    <property type="nucleotide sequence ID" value="NZ_JAPMIV010000029.1"/>
</dbReference>
<feature type="signal peptide" evidence="1">
    <location>
        <begin position="1"/>
        <end position="20"/>
    </location>
</feature>
<evidence type="ECO:0000256" key="1">
    <source>
        <dbReference type="SAM" id="SignalP"/>
    </source>
</evidence>